<evidence type="ECO:0000313" key="2">
    <source>
        <dbReference type="Proteomes" id="UP000499080"/>
    </source>
</evidence>
<proteinExistence type="predicted"/>
<dbReference type="Proteomes" id="UP000499080">
    <property type="component" value="Unassembled WGS sequence"/>
</dbReference>
<evidence type="ECO:0000313" key="1">
    <source>
        <dbReference type="EMBL" id="GBN46490.1"/>
    </source>
</evidence>
<accession>A0A4Y2P7W2</accession>
<sequence>MERFIKISSSNFLPIAILSLCVLRIRESKNGKSTGTAEKPARTYTKFNQKLKPHQFHGKDQQFILNRAWALSLSPSVPSYSSTSLSFCDEHGSPIHYATECPLTSSHNLAKPTTDLKQLWWQRVMLNPLFWALSVMNKVALFITPRSVP</sequence>
<reference evidence="1 2" key="1">
    <citation type="journal article" date="2019" name="Sci. Rep.">
        <title>Orb-weaving spider Araneus ventricosus genome elucidates the spidroin gene catalogue.</title>
        <authorList>
            <person name="Kono N."/>
            <person name="Nakamura H."/>
            <person name="Ohtoshi R."/>
            <person name="Moran D.A.P."/>
            <person name="Shinohara A."/>
            <person name="Yoshida Y."/>
            <person name="Fujiwara M."/>
            <person name="Mori M."/>
            <person name="Tomita M."/>
            <person name="Arakawa K."/>
        </authorList>
    </citation>
    <scope>NUCLEOTIDE SEQUENCE [LARGE SCALE GENOMIC DNA]</scope>
</reference>
<keyword evidence="2" id="KW-1185">Reference proteome</keyword>
<gene>
    <name evidence="1" type="ORF">AVEN_66498_1</name>
</gene>
<dbReference type="AlphaFoldDB" id="A0A4Y2P7W2"/>
<organism evidence="1 2">
    <name type="scientific">Araneus ventricosus</name>
    <name type="common">Orbweaver spider</name>
    <name type="synonym">Epeira ventricosa</name>
    <dbReference type="NCBI Taxonomy" id="182803"/>
    <lineage>
        <taxon>Eukaryota</taxon>
        <taxon>Metazoa</taxon>
        <taxon>Ecdysozoa</taxon>
        <taxon>Arthropoda</taxon>
        <taxon>Chelicerata</taxon>
        <taxon>Arachnida</taxon>
        <taxon>Araneae</taxon>
        <taxon>Araneomorphae</taxon>
        <taxon>Entelegynae</taxon>
        <taxon>Araneoidea</taxon>
        <taxon>Araneidae</taxon>
        <taxon>Araneus</taxon>
    </lineage>
</organism>
<protein>
    <submittedName>
        <fullName evidence="1">Uncharacterized protein</fullName>
    </submittedName>
</protein>
<name>A0A4Y2P7W2_ARAVE</name>
<dbReference type="EMBL" id="BGPR01010499">
    <property type="protein sequence ID" value="GBN46490.1"/>
    <property type="molecule type" value="Genomic_DNA"/>
</dbReference>
<comment type="caution">
    <text evidence="1">The sequence shown here is derived from an EMBL/GenBank/DDBJ whole genome shotgun (WGS) entry which is preliminary data.</text>
</comment>